<feature type="non-terminal residue" evidence="1">
    <location>
        <position position="58"/>
    </location>
</feature>
<proteinExistence type="predicted"/>
<dbReference type="EMBL" id="UINC01091385">
    <property type="protein sequence ID" value="SVC44104.1"/>
    <property type="molecule type" value="Genomic_DNA"/>
</dbReference>
<evidence type="ECO:0000313" key="1">
    <source>
        <dbReference type="EMBL" id="SVC44104.1"/>
    </source>
</evidence>
<accession>A0A382M4Z0</accession>
<gene>
    <name evidence="1" type="ORF">METZ01_LOCUS296958</name>
</gene>
<organism evidence="1">
    <name type="scientific">marine metagenome</name>
    <dbReference type="NCBI Taxonomy" id="408172"/>
    <lineage>
        <taxon>unclassified sequences</taxon>
        <taxon>metagenomes</taxon>
        <taxon>ecological metagenomes</taxon>
    </lineage>
</organism>
<sequence length="58" mass="6995">MSRHKISVFFEMTEKNGHKLLFDGECPFCRSIVERWRGTLECYGFEIVPLQTEWVRTR</sequence>
<protein>
    <recommendedName>
        <fullName evidence="2">DUF393 domain-containing protein</fullName>
    </recommendedName>
</protein>
<name>A0A382M4Z0_9ZZZZ</name>
<dbReference type="AlphaFoldDB" id="A0A382M4Z0"/>
<evidence type="ECO:0008006" key="2">
    <source>
        <dbReference type="Google" id="ProtNLM"/>
    </source>
</evidence>
<reference evidence="1" key="1">
    <citation type="submission" date="2018-05" db="EMBL/GenBank/DDBJ databases">
        <authorList>
            <person name="Lanie J.A."/>
            <person name="Ng W.-L."/>
            <person name="Kazmierczak K.M."/>
            <person name="Andrzejewski T.M."/>
            <person name="Davidsen T.M."/>
            <person name="Wayne K.J."/>
            <person name="Tettelin H."/>
            <person name="Glass J.I."/>
            <person name="Rusch D."/>
            <person name="Podicherti R."/>
            <person name="Tsui H.-C.T."/>
            <person name="Winkler M.E."/>
        </authorList>
    </citation>
    <scope>NUCLEOTIDE SEQUENCE</scope>
</reference>